<protein>
    <submittedName>
        <fullName evidence="1">Uncharacterized protein</fullName>
    </submittedName>
</protein>
<dbReference type="Proteomes" id="UP000589036">
    <property type="component" value="Unassembled WGS sequence"/>
</dbReference>
<keyword evidence="2" id="KW-1185">Reference proteome</keyword>
<evidence type="ECO:0000313" key="2">
    <source>
        <dbReference type="Proteomes" id="UP000589036"/>
    </source>
</evidence>
<dbReference type="EMBL" id="JACCCC010000001">
    <property type="protein sequence ID" value="NYE47090.1"/>
    <property type="molecule type" value="Genomic_DNA"/>
</dbReference>
<name>A0A852TZ65_9ACTN</name>
<dbReference type="AlphaFoldDB" id="A0A852TZ65"/>
<organism evidence="1 2">
    <name type="scientific">Spinactinospora alkalitolerans</name>
    <dbReference type="NCBI Taxonomy" id="687207"/>
    <lineage>
        <taxon>Bacteria</taxon>
        <taxon>Bacillati</taxon>
        <taxon>Actinomycetota</taxon>
        <taxon>Actinomycetes</taxon>
        <taxon>Streptosporangiales</taxon>
        <taxon>Nocardiopsidaceae</taxon>
        <taxon>Spinactinospora</taxon>
    </lineage>
</organism>
<proteinExistence type="predicted"/>
<evidence type="ECO:0000313" key="1">
    <source>
        <dbReference type="EMBL" id="NYE47090.1"/>
    </source>
</evidence>
<sequence length="35" mass="4318">MAWGEVRREARHLLPGSLFRRHLLWRYSAVWEKPL</sequence>
<gene>
    <name evidence="1" type="ORF">HDA32_002210</name>
</gene>
<accession>A0A852TZ65</accession>
<comment type="caution">
    <text evidence="1">The sequence shown here is derived from an EMBL/GenBank/DDBJ whole genome shotgun (WGS) entry which is preliminary data.</text>
</comment>
<reference evidence="1 2" key="1">
    <citation type="submission" date="2020-07" db="EMBL/GenBank/DDBJ databases">
        <title>Sequencing the genomes of 1000 actinobacteria strains.</title>
        <authorList>
            <person name="Klenk H.-P."/>
        </authorList>
    </citation>
    <scope>NUCLEOTIDE SEQUENCE [LARGE SCALE GENOMIC DNA]</scope>
    <source>
        <strain evidence="1 2">CXB654</strain>
    </source>
</reference>